<dbReference type="Proteomes" id="UP001160148">
    <property type="component" value="Unassembled WGS sequence"/>
</dbReference>
<dbReference type="AlphaFoldDB" id="A0AAV0WIA0"/>
<dbReference type="EMBL" id="CARXXK010000002">
    <property type="protein sequence ID" value="CAI6355540.1"/>
    <property type="molecule type" value="Genomic_DNA"/>
</dbReference>
<protein>
    <submittedName>
        <fullName evidence="2">Uncharacterized protein</fullName>
    </submittedName>
</protein>
<evidence type="ECO:0000313" key="3">
    <source>
        <dbReference type="Proteomes" id="UP001160148"/>
    </source>
</evidence>
<feature type="compositionally biased region" description="Basic and acidic residues" evidence="1">
    <location>
        <begin position="28"/>
        <end position="41"/>
    </location>
</feature>
<feature type="compositionally biased region" description="Basic and acidic residues" evidence="1">
    <location>
        <begin position="83"/>
        <end position="94"/>
    </location>
</feature>
<keyword evidence="3" id="KW-1185">Reference proteome</keyword>
<feature type="region of interest" description="Disordered" evidence="1">
    <location>
        <begin position="1"/>
        <end position="45"/>
    </location>
</feature>
<evidence type="ECO:0000313" key="2">
    <source>
        <dbReference type="EMBL" id="CAI6355540.1"/>
    </source>
</evidence>
<comment type="caution">
    <text evidence="2">The sequence shown here is derived from an EMBL/GenBank/DDBJ whole genome shotgun (WGS) entry which is preliminary data.</text>
</comment>
<sequence>MRPDHQNLIRLQKPKTFMKLNVHGGKPNPKEREKPETEKPEVNPPILEIYGIHGILEYHEVGKRKNGGGKPTDQKVKNLTLKQDSKENGRRENPHTANNKIENRGKKENTLFAVTTMEHQQPLTLIKTQNLGSVAQRKPTPTDRPTPSVEMKFPDEMVIIVGLTSGKNVHTTMDSR</sequence>
<proteinExistence type="predicted"/>
<feature type="region of interest" description="Disordered" evidence="1">
    <location>
        <begin position="134"/>
        <end position="153"/>
    </location>
</feature>
<reference evidence="2 3" key="1">
    <citation type="submission" date="2023-01" db="EMBL/GenBank/DDBJ databases">
        <authorList>
            <person name="Whitehead M."/>
        </authorList>
    </citation>
    <scope>NUCLEOTIDE SEQUENCE [LARGE SCALE GENOMIC DNA]</scope>
</reference>
<evidence type="ECO:0000256" key="1">
    <source>
        <dbReference type="SAM" id="MobiDB-lite"/>
    </source>
</evidence>
<accession>A0AAV0WIA0</accession>
<gene>
    <name evidence="2" type="ORF">MEUPH1_LOCUS11379</name>
</gene>
<organism evidence="2 3">
    <name type="scientific">Macrosiphum euphorbiae</name>
    <name type="common">potato aphid</name>
    <dbReference type="NCBI Taxonomy" id="13131"/>
    <lineage>
        <taxon>Eukaryota</taxon>
        <taxon>Metazoa</taxon>
        <taxon>Ecdysozoa</taxon>
        <taxon>Arthropoda</taxon>
        <taxon>Hexapoda</taxon>
        <taxon>Insecta</taxon>
        <taxon>Pterygota</taxon>
        <taxon>Neoptera</taxon>
        <taxon>Paraneoptera</taxon>
        <taxon>Hemiptera</taxon>
        <taxon>Sternorrhyncha</taxon>
        <taxon>Aphidomorpha</taxon>
        <taxon>Aphidoidea</taxon>
        <taxon>Aphididae</taxon>
        <taxon>Macrosiphini</taxon>
        <taxon>Macrosiphum</taxon>
    </lineage>
</organism>
<name>A0AAV0WIA0_9HEMI</name>
<feature type="region of interest" description="Disordered" evidence="1">
    <location>
        <begin position="61"/>
        <end position="107"/>
    </location>
</feature>